<evidence type="ECO:0000313" key="2">
    <source>
        <dbReference type="Proteomes" id="UP000054498"/>
    </source>
</evidence>
<proteinExistence type="predicted"/>
<dbReference type="RefSeq" id="XP_013890536.1">
    <property type="nucleotide sequence ID" value="XM_014035082.1"/>
</dbReference>
<organism evidence="1 2">
    <name type="scientific">Monoraphidium neglectum</name>
    <dbReference type="NCBI Taxonomy" id="145388"/>
    <lineage>
        <taxon>Eukaryota</taxon>
        <taxon>Viridiplantae</taxon>
        <taxon>Chlorophyta</taxon>
        <taxon>core chlorophytes</taxon>
        <taxon>Chlorophyceae</taxon>
        <taxon>CS clade</taxon>
        <taxon>Sphaeropleales</taxon>
        <taxon>Selenastraceae</taxon>
        <taxon>Monoraphidium</taxon>
    </lineage>
</organism>
<name>A0A0D2LNC6_9CHLO</name>
<dbReference type="GeneID" id="25734208"/>
<dbReference type="AlphaFoldDB" id="A0A0D2LNC6"/>
<dbReference type="Proteomes" id="UP000054498">
    <property type="component" value="Unassembled WGS sequence"/>
</dbReference>
<evidence type="ECO:0000313" key="1">
    <source>
        <dbReference type="EMBL" id="KIY91516.1"/>
    </source>
</evidence>
<dbReference type="STRING" id="145388.A0A0D2LNC6"/>
<dbReference type="KEGG" id="mng:MNEG_16448"/>
<accession>A0A0D2LNC6</accession>
<protein>
    <submittedName>
        <fullName evidence="1">Uncharacterized protein</fullName>
    </submittedName>
</protein>
<reference evidence="1 2" key="1">
    <citation type="journal article" date="2013" name="BMC Genomics">
        <title>Reconstruction of the lipid metabolism for the microalga Monoraphidium neglectum from its genome sequence reveals characteristics suitable for biofuel production.</title>
        <authorList>
            <person name="Bogen C."/>
            <person name="Al-Dilaimi A."/>
            <person name="Albersmeier A."/>
            <person name="Wichmann J."/>
            <person name="Grundmann M."/>
            <person name="Rupp O."/>
            <person name="Lauersen K.J."/>
            <person name="Blifernez-Klassen O."/>
            <person name="Kalinowski J."/>
            <person name="Goesmann A."/>
            <person name="Mussgnug J.H."/>
            <person name="Kruse O."/>
        </authorList>
    </citation>
    <scope>NUCLEOTIDE SEQUENCE [LARGE SCALE GENOMIC DNA]</scope>
    <source>
        <strain evidence="1 2">SAG 48.87</strain>
    </source>
</reference>
<dbReference type="EMBL" id="KK106584">
    <property type="protein sequence ID" value="KIY91516.1"/>
    <property type="molecule type" value="Genomic_DNA"/>
</dbReference>
<gene>
    <name evidence="1" type="ORF">MNEG_16448</name>
</gene>
<sequence length="117" mass="12833">MHSCLEKQNQQVWVAGEPAFLKIWIKAPAFGQLDDALDAEEGFSPDLFAAAVEAYLLRCGVETEGFKRYPSYSEPGMIALQWTLRRKAPLTPDEAAAPEPAPFQLDVCPGGEPTGCY</sequence>
<keyword evidence="2" id="KW-1185">Reference proteome</keyword>
<dbReference type="OrthoDB" id="513887at2759"/>